<dbReference type="RefSeq" id="XP_064727763.1">
    <property type="nucleotide sequence ID" value="XM_064876456.1"/>
</dbReference>
<evidence type="ECO:0000256" key="1">
    <source>
        <dbReference type="SAM" id="MobiDB-lite"/>
    </source>
</evidence>
<evidence type="ECO:0000313" key="3">
    <source>
        <dbReference type="Proteomes" id="UP001334248"/>
    </source>
</evidence>
<protein>
    <recommendedName>
        <fullName evidence="4">Zn(2)-C6 fungal-type domain-containing protein</fullName>
    </recommendedName>
</protein>
<organism evidence="2 3">
    <name type="scientific">Knufia obscura</name>
    <dbReference type="NCBI Taxonomy" id="1635080"/>
    <lineage>
        <taxon>Eukaryota</taxon>
        <taxon>Fungi</taxon>
        <taxon>Dikarya</taxon>
        <taxon>Ascomycota</taxon>
        <taxon>Pezizomycotina</taxon>
        <taxon>Eurotiomycetes</taxon>
        <taxon>Chaetothyriomycetidae</taxon>
        <taxon>Chaetothyriales</taxon>
        <taxon>Trichomeriaceae</taxon>
        <taxon>Knufia</taxon>
    </lineage>
</organism>
<evidence type="ECO:0000313" key="2">
    <source>
        <dbReference type="EMBL" id="KAK5939673.1"/>
    </source>
</evidence>
<evidence type="ECO:0008006" key="4">
    <source>
        <dbReference type="Google" id="ProtNLM"/>
    </source>
</evidence>
<feature type="region of interest" description="Disordered" evidence="1">
    <location>
        <begin position="111"/>
        <end position="244"/>
    </location>
</feature>
<feature type="compositionally biased region" description="Polar residues" evidence="1">
    <location>
        <begin position="431"/>
        <end position="448"/>
    </location>
</feature>
<feature type="region of interest" description="Disordered" evidence="1">
    <location>
        <begin position="527"/>
        <end position="622"/>
    </location>
</feature>
<proteinExistence type="predicted"/>
<comment type="caution">
    <text evidence="2">The sequence shown here is derived from an EMBL/GenBank/DDBJ whole genome shotgun (WGS) entry which is preliminary data.</text>
</comment>
<feature type="compositionally biased region" description="Polar residues" evidence="1">
    <location>
        <begin position="485"/>
        <end position="504"/>
    </location>
</feature>
<dbReference type="Proteomes" id="UP001334248">
    <property type="component" value="Unassembled WGS sequence"/>
</dbReference>
<feature type="compositionally biased region" description="Basic residues" evidence="1">
    <location>
        <begin position="610"/>
        <end position="622"/>
    </location>
</feature>
<gene>
    <name evidence="2" type="ORF">PMZ80_008053</name>
</gene>
<feature type="compositionally biased region" description="Pro residues" evidence="1">
    <location>
        <begin position="157"/>
        <end position="168"/>
    </location>
</feature>
<feature type="region of interest" description="Disordered" evidence="1">
    <location>
        <begin position="426"/>
        <end position="448"/>
    </location>
</feature>
<sequence>MCWYKCRTLCKNPDCNNVVIEPKPVSLTTNPTTGNPCPDGCVQRASGHVGRKDKVIRPNSDQDSFFNIRARDYCSKYCSDQIANAARRKAGATNSAYWAEERAKRERLQAQQEAAKTLSDRAAREAAIAQQREETLPASQEGRSAHSGAQPRSPQRRTPPLPRDPSLPYPNSLFPRLNQSSAVHGGTYQPLPQDQPGARPTDNVRPGSTIPAPPPPPPPRERSPPEAPTQISRKTARSVQKPEDKCDQCRARGGFCDLDPTSGYRCTACDGLRYKGTVLSCTKNGKTFERRSKEDRQEIESQLRSGAVTIEDADSKLTQPLGERCDRCISKQQTCTFSVPGTRCDACDSGRHNCYKNGQLLPSRIDPAEREARKDKRVQKMMETRKRIAEAKGLSDAERKAEAAEAYRKRAETRKRNSAAKVLTGLKAQAPQESTAASGAGNTQTLSTASSTNVQAAAAQQGGQNVPEVFQMPQQYTLADRWNQLPNSRRPTSQAQQPFPQQNRPENDPVQRSAHLSPRARPFENPFLQTVMNPSTPAPTTPQVPLRQLERRTTEPEARSSTPGTHAVANTLLDLARRPKRQNTADSIAGSGSGSKSNSPDPPSDFNRAPRGRPSRKPGKKN</sequence>
<reference evidence="2 3" key="1">
    <citation type="journal article" date="2023" name="Res Sq">
        <title>Genomic and morphological characterization of Knufia obscura isolated from the Mars 2020 spacecraft assembly facility.</title>
        <authorList>
            <person name="Chander A.M."/>
            <person name="Teixeira M.M."/>
            <person name="Singh N.K."/>
            <person name="Williams M.P."/>
            <person name="Parker C.W."/>
            <person name="Leo P."/>
            <person name="Stajich J.E."/>
            <person name="Torok T."/>
            <person name="Tighe S."/>
            <person name="Mason C.E."/>
            <person name="Venkateswaran K."/>
        </authorList>
    </citation>
    <scope>NUCLEOTIDE SEQUENCE [LARGE SCALE GENOMIC DNA]</scope>
    <source>
        <strain evidence="2 3">CCFEE 5817</strain>
    </source>
</reference>
<dbReference type="EMBL" id="JAVHJV010000010">
    <property type="protein sequence ID" value="KAK5939673.1"/>
    <property type="molecule type" value="Genomic_DNA"/>
</dbReference>
<dbReference type="GeneID" id="90001502"/>
<accession>A0ABR0RGC1</accession>
<feature type="region of interest" description="Disordered" evidence="1">
    <location>
        <begin position="485"/>
        <end position="514"/>
    </location>
</feature>
<keyword evidence="3" id="KW-1185">Reference proteome</keyword>
<feature type="compositionally biased region" description="Basic and acidic residues" evidence="1">
    <location>
        <begin position="548"/>
        <end position="558"/>
    </location>
</feature>
<name>A0ABR0RGC1_9EURO</name>